<reference evidence="9" key="1">
    <citation type="submission" date="2022-07" db="EMBL/GenBank/DDBJ databases">
        <title>Arcobacter roscoffensis sp. nov., a marine bacterium isolated from coastal seawater collected from Roscoff, France.</title>
        <authorList>
            <person name="Pascual J."/>
            <person name="Lepeaux C."/>
            <person name="Methner A."/>
            <person name="Overmann J."/>
        </authorList>
    </citation>
    <scope>NUCLEOTIDE SEQUENCE</scope>
    <source>
        <strain evidence="9">ARW1-2F2</strain>
    </source>
</reference>
<keyword evidence="5 8" id="KW-0812">Transmembrane</keyword>
<dbReference type="Proteomes" id="UP001060012">
    <property type="component" value="Chromosome"/>
</dbReference>
<comment type="subcellular location">
    <subcellularLocation>
        <location evidence="1">Cell membrane</location>
        <topology evidence="1">Multi-pass membrane protein</topology>
    </subcellularLocation>
</comment>
<keyword evidence="3" id="KW-0813">Transport</keyword>
<keyword evidence="10" id="KW-1185">Reference proteome</keyword>
<evidence type="ECO:0000256" key="6">
    <source>
        <dbReference type="ARBA" id="ARBA00022989"/>
    </source>
</evidence>
<feature type="transmembrane region" description="Helical" evidence="8">
    <location>
        <begin position="183"/>
        <end position="199"/>
    </location>
</feature>
<dbReference type="PANTHER" id="PTHR34979:SF1">
    <property type="entry name" value="INNER MEMBRANE PROTEIN YGAZ"/>
    <property type="match status" value="1"/>
</dbReference>
<feature type="transmembrane region" description="Helical" evidence="8">
    <location>
        <begin position="66"/>
        <end position="91"/>
    </location>
</feature>
<evidence type="ECO:0000256" key="4">
    <source>
        <dbReference type="ARBA" id="ARBA00022475"/>
    </source>
</evidence>
<evidence type="ECO:0000256" key="3">
    <source>
        <dbReference type="ARBA" id="ARBA00022448"/>
    </source>
</evidence>
<feature type="transmembrane region" description="Helical" evidence="8">
    <location>
        <begin position="12"/>
        <end position="29"/>
    </location>
</feature>
<accession>A0ABY5E1W5</accession>
<evidence type="ECO:0000256" key="1">
    <source>
        <dbReference type="ARBA" id="ARBA00004651"/>
    </source>
</evidence>
<feature type="transmembrane region" description="Helical" evidence="8">
    <location>
        <begin position="158"/>
        <end position="176"/>
    </location>
</feature>
<proteinExistence type="inferred from homology"/>
<gene>
    <name evidence="9" type="ORF">NJU99_10660</name>
</gene>
<organism evidence="9 10">
    <name type="scientific">Arcobacter roscoffensis</name>
    <dbReference type="NCBI Taxonomy" id="2961520"/>
    <lineage>
        <taxon>Bacteria</taxon>
        <taxon>Pseudomonadati</taxon>
        <taxon>Campylobacterota</taxon>
        <taxon>Epsilonproteobacteria</taxon>
        <taxon>Campylobacterales</taxon>
        <taxon>Arcobacteraceae</taxon>
        <taxon>Arcobacter</taxon>
    </lineage>
</organism>
<evidence type="ECO:0000313" key="9">
    <source>
        <dbReference type="EMBL" id="UTJ05721.1"/>
    </source>
</evidence>
<protein>
    <submittedName>
        <fullName evidence="9">AzlC family ABC transporter permease</fullName>
    </submittedName>
</protein>
<keyword evidence="7 8" id="KW-0472">Membrane</keyword>
<feature type="transmembrane region" description="Helical" evidence="8">
    <location>
        <begin position="127"/>
        <end position="146"/>
    </location>
</feature>
<dbReference type="RefSeq" id="WP_254575902.1">
    <property type="nucleotide sequence ID" value="NZ_CP100595.1"/>
</dbReference>
<feature type="transmembrane region" description="Helical" evidence="8">
    <location>
        <begin position="205"/>
        <end position="221"/>
    </location>
</feature>
<evidence type="ECO:0000256" key="7">
    <source>
        <dbReference type="ARBA" id="ARBA00023136"/>
    </source>
</evidence>
<feature type="transmembrane region" description="Helical" evidence="8">
    <location>
        <begin position="41"/>
        <end position="60"/>
    </location>
</feature>
<evidence type="ECO:0000313" key="10">
    <source>
        <dbReference type="Proteomes" id="UP001060012"/>
    </source>
</evidence>
<sequence length="226" mass="25231">MKNEFLDGFVANMPIGISVFTYGSVLGVLSTQKGVELFELVLMNIFIFAGSSQFVLVQMWDNTLDIIAMITAALLINLRYFLVGASLNPLFKQSSKKEKFKYMHFATDESWAITMQRLKSQDITPKFLFGGGVCIFLTWFVGTVLGYNLGEFINDPKIYGLDFAFVAIFFALALSMYKGKQDITPWIITALVAVVSSLYIDGNFYIVIAAIVGSYSAVILHKRKSL</sequence>
<dbReference type="InterPro" id="IPR011606">
    <property type="entry name" value="Brnchd-chn_aa_trnsp_permease"/>
</dbReference>
<dbReference type="EMBL" id="CP100595">
    <property type="protein sequence ID" value="UTJ05721.1"/>
    <property type="molecule type" value="Genomic_DNA"/>
</dbReference>
<dbReference type="PANTHER" id="PTHR34979">
    <property type="entry name" value="INNER MEMBRANE PROTEIN YGAZ"/>
    <property type="match status" value="1"/>
</dbReference>
<dbReference type="Pfam" id="PF03591">
    <property type="entry name" value="AzlC"/>
    <property type="match status" value="1"/>
</dbReference>
<comment type="similarity">
    <text evidence="2">Belongs to the AzlC family.</text>
</comment>
<keyword evidence="4" id="KW-1003">Cell membrane</keyword>
<evidence type="ECO:0000256" key="8">
    <source>
        <dbReference type="SAM" id="Phobius"/>
    </source>
</evidence>
<keyword evidence="6 8" id="KW-1133">Transmembrane helix</keyword>
<evidence type="ECO:0000256" key="5">
    <source>
        <dbReference type="ARBA" id="ARBA00022692"/>
    </source>
</evidence>
<evidence type="ECO:0000256" key="2">
    <source>
        <dbReference type="ARBA" id="ARBA00010735"/>
    </source>
</evidence>
<name>A0ABY5E1W5_9BACT</name>